<keyword evidence="2" id="KW-1003">Cell membrane</keyword>
<keyword evidence="7 9" id="KW-0807">Transducer</keyword>
<protein>
    <submittedName>
        <fullName evidence="14">Chemotaxis protein</fullName>
    </submittedName>
</protein>
<keyword evidence="4 10" id="KW-0812">Transmembrane</keyword>
<evidence type="ECO:0000256" key="8">
    <source>
        <dbReference type="ARBA" id="ARBA00029447"/>
    </source>
</evidence>
<dbReference type="PROSITE" id="PS50885">
    <property type="entry name" value="HAMP"/>
    <property type="match status" value="1"/>
</dbReference>
<keyword evidence="15" id="KW-1185">Reference proteome</keyword>
<evidence type="ECO:0000313" key="15">
    <source>
        <dbReference type="Proteomes" id="UP000606498"/>
    </source>
</evidence>
<evidence type="ECO:0000256" key="10">
    <source>
        <dbReference type="SAM" id="Phobius"/>
    </source>
</evidence>
<evidence type="ECO:0000259" key="13">
    <source>
        <dbReference type="PROSITE" id="PS50885"/>
    </source>
</evidence>
<feature type="transmembrane region" description="Helical" evidence="10">
    <location>
        <begin position="203"/>
        <end position="225"/>
    </location>
</feature>
<dbReference type="InterPro" id="IPR003660">
    <property type="entry name" value="HAMP_dom"/>
</dbReference>
<dbReference type="Pfam" id="PF17200">
    <property type="entry name" value="sCache_2"/>
    <property type="match status" value="1"/>
</dbReference>
<keyword evidence="5 10" id="KW-1133">Transmembrane helix</keyword>
<dbReference type="SUPFAM" id="SSF58104">
    <property type="entry name" value="Methyl-accepting chemotaxis protein (MCP) signaling domain"/>
    <property type="match status" value="1"/>
</dbReference>
<gene>
    <name evidence="14" type="ORF">GCM10011520_12000</name>
</gene>
<dbReference type="CDD" id="cd11386">
    <property type="entry name" value="MCP_signal"/>
    <property type="match status" value="1"/>
</dbReference>
<evidence type="ECO:0000256" key="7">
    <source>
        <dbReference type="ARBA" id="ARBA00023224"/>
    </source>
</evidence>
<evidence type="ECO:0000256" key="3">
    <source>
        <dbReference type="ARBA" id="ARBA00022519"/>
    </source>
</evidence>
<comment type="caution">
    <text evidence="14">The sequence shown here is derived from an EMBL/GenBank/DDBJ whole genome shotgun (WGS) entry which is preliminary data.</text>
</comment>
<dbReference type="PANTHER" id="PTHR32089">
    <property type="entry name" value="METHYL-ACCEPTING CHEMOTAXIS PROTEIN MCPB"/>
    <property type="match status" value="1"/>
</dbReference>
<dbReference type="Pfam" id="PF00672">
    <property type="entry name" value="HAMP"/>
    <property type="match status" value="1"/>
</dbReference>
<dbReference type="CDD" id="cd06225">
    <property type="entry name" value="HAMP"/>
    <property type="match status" value="1"/>
</dbReference>
<evidence type="ECO:0000256" key="1">
    <source>
        <dbReference type="ARBA" id="ARBA00004429"/>
    </source>
</evidence>
<proteinExistence type="inferred from homology"/>
<keyword evidence="3" id="KW-0997">Cell inner membrane</keyword>
<dbReference type="Proteomes" id="UP000606498">
    <property type="component" value="Unassembled WGS sequence"/>
</dbReference>
<evidence type="ECO:0000256" key="4">
    <source>
        <dbReference type="ARBA" id="ARBA00022692"/>
    </source>
</evidence>
<comment type="subcellular location">
    <subcellularLocation>
        <location evidence="1">Cell inner membrane</location>
        <topology evidence="1">Multi-pass membrane protein</topology>
    </subcellularLocation>
</comment>
<dbReference type="Gene3D" id="3.30.450.20">
    <property type="entry name" value="PAS domain"/>
    <property type="match status" value="1"/>
</dbReference>
<keyword evidence="6 10" id="KW-0472">Membrane</keyword>
<dbReference type="PROSITE" id="PS50192">
    <property type="entry name" value="T_SNARE"/>
    <property type="match status" value="1"/>
</dbReference>
<dbReference type="PROSITE" id="PS50111">
    <property type="entry name" value="CHEMOTAXIS_TRANSDUC_2"/>
    <property type="match status" value="1"/>
</dbReference>
<reference evidence="15" key="1">
    <citation type="journal article" date="2019" name="Int. J. Syst. Evol. Microbiol.">
        <title>The Global Catalogue of Microorganisms (GCM) 10K type strain sequencing project: providing services to taxonomists for standard genome sequencing and annotation.</title>
        <authorList>
            <consortium name="The Broad Institute Genomics Platform"/>
            <consortium name="The Broad Institute Genome Sequencing Center for Infectious Disease"/>
            <person name="Wu L."/>
            <person name="Ma J."/>
        </authorList>
    </citation>
    <scope>NUCLEOTIDE SEQUENCE [LARGE SCALE GENOMIC DNA]</scope>
    <source>
        <strain evidence="15">CGMCC 1.16033</strain>
    </source>
</reference>
<evidence type="ECO:0000259" key="11">
    <source>
        <dbReference type="PROSITE" id="PS50111"/>
    </source>
</evidence>
<feature type="domain" description="Methyl-accepting transducer" evidence="11">
    <location>
        <begin position="285"/>
        <end position="521"/>
    </location>
</feature>
<organism evidence="14 15">
    <name type="scientific">Shewanella carassii</name>
    <dbReference type="NCBI Taxonomy" id="1987584"/>
    <lineage>
        <taxon>Bacteria</taxon>
        <taxon>Pseudomonadati</taxon>
        <taxon>Pseudomonadota</taxon>
        <taxon>Gammaproteobacteria</taxon>
        <taxon>Alteromonadales</taxon>
        <taxon>Shewanellaceae</taxon>
        <taxon>Shewanella</taxon>
    </lineage>
</organism>
<feature type="domain" description="T-SNARE coiled-coil homology" evidence="12">
    <location>
        <begin position="480"/>
        <end position="517"/>
    </location>
</feature>
<name>A0ABQ1SZJ6_9GAMM</name>
<evidence type="ECO:0000256" key="6">
    <source>
        <dbReference type="ARBA" id="ARBA00023136"/>
    </source>
</evidence>
<dbReference type="EMBL" id="BMKO01000002">
    <property type="protein sequence ID" value="GGE73002.1"/>
    <property type="molecule type" value="Genomic_DNA"/>
</dbReference>
<evidence type="ECO:0000256" key="5">
    <source>
        <dbReference type="ARBA" id="ARBA00022989"/>
    </source>
</evidence>
<dbReference type="InterPro" id="IPR033480">
    <property type="entry name" value="sCache_2"/>
</dbReference>
<comment type="similarity">
    <text evidence="8">Belongs to the methyl-accepting chemotaxis (MCP) protein family.</text>
</comment>
<dbReference type="InterPro" id="IPR004089">
    <property type="entry name" value="MCPsignal_dom"/>
</dbReference>
<evidence type="ECO:0000256" key="9">
    <source>
        <dbReference type="PROSITE-ProRule" id="PRU00284"/>
    </source>
</evidence>
<dbReference type="PANTHER" id="PTHR32089:SF55">
    <property type="entry name" value="METHYL ACCEPTING SENSORY TRANSDUCER WITH CACHE_2 SMALL MOLECULE BINDING DOMAIN"/>
    <property type="match status" value="1"/>
</dbReference>
<evidence type="ECO:0000259" key="12">
    <source>
        <dbReference type="PROSITE" id="PS50192"/>
    </source>
</evidence>
<dbReference type="InterPro" id="IPR000727">
    <property type="entry name" value="T_SNARE_dom"/>
</dbReference>
<dbReference type="SMART" id="SM00304">
    <property type="entry name" value="HAMP"/>
    <property type="match status" value="1"/>
</dbReference>
<dbReference type="Gene3D" id="1.10.287.950">
    <property type="entry name" value="Methyl-accepting chemotaxis protein"/>
    <property type="match status" value="1"/>
</dbReference>
<evidence type="ECO:0000256" key="2">
    <source>
        <dbReference type="ARBA" id="ARBA00022475"/>
    </source>
</evidence>
<dbReference type="SMART" id="SM01049">
    <property type="entry name" value="Cache_2"/>
    <property type="match status" value="1"/>
</dbReference>
<accession>A0ABQ1SZJ6</accession>
<dbReference type="Pfam" id="PF00015">
    <property type="entry name" value="MCPsignal"/>
    <property type="match status" value="1"/>
</dbReference>
<dbReference type="SMART" id="SM00283">
    <property type="entry name" value="MA"/>
    <property type="match status" value="1"/>
</dbReference>
<feature type="domain" description="HAMP" evidence="13">
    <location>
        <begin position="226"/>
        <end position="280"/>
    </location>
</feature>
<sequence length="557" mass="60435">MGVCKVSSLSLRNKLLLLSLLPLLTVSIVLMLLSWTVESDALKSEVTNFREKLLHERRQELVHVTEVAKEIVVFQRSQGGDYKAALRDVRFGSAGYFFVYDGNGKNLFHALLPELEGTDQIGMTDPKGTRIIVGLLNAARSGDGIMTYYYQKPGTNELVEKIGYAAMIPGTDWIIGTGAYVDDIDASVAEYEQTALEAMKDKLWLTLMIVIVITVVTAAIILFAAQRTVTPIRNMLDNLNDIAEGEGDLTKRLQVRGDDEIAQLGQAFNRFVDKLQRIIRDVTTATHEVQDAAGSIHSQTQAIAAQLVNHNNETDQVVTAITEMSSTAQEVAMNTTQVAEATHVATDEVAKAQECVDTSLTEISTLMAEINSAANHIQSLSEQSQRINSVLSVIGGIAEQTNLLALNAAIEAARAGEQGRGFAVVADEVRSLASRTQASTLEINEMLSELHRLVSQAVAAMEESQQSCHRSVESSKLISESLGAVTSSVTSINDMSTQIATAATEQSSVTEEINRNVYAIQEIVAELLHSSEDAARVSQTVSHSGDNLGQLVNQFRV</sequence>
<evidence type="ECO:0000313" key="14">
    <source>
        <dbReference type="EMBL" id="GGE73002.1"/>
    </source>
</evidence>